<dbReference type="InterPro" id="IPR011009">
    <property type="entry name" value="Kinase-like_dom_sf"/>
</dbReference>
<dbReference type="EMBL" id="JABCKV010000065">
    <property type="protein sequence ID" value="KAG5644588.1"/>
    <property type="molecule type" value="Genomic_DNA"/>
</dbReference>
<dbReference type="Gene3D" id="3.30.200.20">
    <property type="entry name" value="Phosphorylase Kinase, domain 1"/>
    <property type="match status" value="1"/>
</dbReference>
<dbReference type="SUPFAM" id="SSF56112">
    <property type="entry name" value="Protein kinase-like (PK-like)"/>
    <property type="match status" value="1"/>
</dbReference>
<dbReference type="Proteomes" id="UP000775547">
    <property type="component" value="Unassembled WGS sequence"/>
</dbReference>
<name>A0A9P7G6S5_9AGAR</name>
<evidence type="ECO:0000313" key="2">
    <source>
        <dbReference type="Proteomes" id="UP000775547"/>
    </source>
</evidence>
<comment type="caution">
    <text evidence="1">The sequence shown here is derived from an EMBL/GenBank/DDBJ whole genome shotgun (WGS) entry which is preliminary data.</text>
</comment>
<proteinExistence type="predicted"/>
<organism evidence="1 2">
    <name type="scientific">Asterophora parasitica</name>
    <dbReference type="NCBI Taxonomy" id="117018"/>
    <lineage>
        <taxon>Eukaryota</taxon>
        <taxon>Fungi</taxon>
        <taxon>Dikarya</taxon>
        <taxon>Basidiomycota</taxon>
        <taxon>Agaricomycotina</taxon>
        <taxon>Agaricomycetes</taxon>
        <taxon>Agaricomycetidae</taxon>
        <taxon>Agaricales</taxon>
        <taxon>Tricholomatineae</taxon>
        <taxon>Lyophyllaceae</taxon>
        <taxon>Asterophora</taxon>
    </lineage>
</organism>
<dbReference type="OrthoDB" id="5579860at2759"/>
<accession>A0A9P7G6S5</accession>
<evidence type="ECO:0000313" key="1">
    <source>
        <dbReference type="EMBL" id="KAG5644588.1"/>
    </source>
</evidence>
<sequence length="138" mass="15371">MPQPANDGYMRKVVKESIVYHATERDSGRAVALKKSRVSLRVKRSILKHEARVHKLLSGHPSIPQVFASILESKRLGTSPDPRHHDARMCTDDIKFFAQVSALTSVHVTASGDSASTEHAIDGTTEHEWFDERVRATS</sequence>
<protein>
    <submittedName>
        <fullName evidence="1">Uncharacterized protein</fullName>
    </submittedName>
</protein>
<reference evidence="1" key="1">
    <citation type="submission" date="2020-07" db="EMBL/GenBank/DDBJ databases">
        <authorList>
            <person name="Nieuwenhuis M."/>
            <person name="Van De Peppel L.J.J."/>
        </authorList>
    </citation>
    <scope>NUCLEOTIDE SEQUENCE</scope>
    <source>
        <strain evidence="1">AP01</strain>
        <tissue evidence="1">Mycelium</tissue>
    </source>
</reference>
<gene>
    <name evidence="1" type="ORF">DXG03_008162</name>
</gene>
<reference evidence="1" key="2">
    <citation type="submission" date="2021-10" db="EMBL/GenBank/DDBJ databases">
        <title>Phylogenomics reveals ancestral predisposition of the termite-cultivated fungus Termitomyces towards a domesticated lifestyle.</title>
        <authorList>
            <person name="Auxier B."/>
            <person name="Grum-Grzhimaylo A."/>
            <person name="Cardenas M.E."/>
            <person name="Lodge J.D."/>
            <person name="Laessoe T."/>
            <person name="Pedersen O."/>
            <person name="Smith M.E."/>
            <person name="Kuyper T.W."/>
            <person name="Franco-Molano E.A."/>
            <person name="Baroni T.J."/>
            <person name="Aanen D.K."/>
        </authorList>
    </citation>
    <scope>NUCLEOTIDE SEQUENCE</scope>
    <source>
        <strain evidence="1">AP01</strain>
        <tissue evidence="1">Mycelium</tissue>
    </source>
</reference>
<dbReference type="AlphaFoldDB" id="A0A9P7G6S5"/>
<keyword evidence="2" id="KW-1185">Reference proteome</keyword>